<reference evidence="3" key="1">
    <citation type="submission" date="2021-03" db="EMBL/GenBank/DDBJ databases">
        <title>Revisited historic fungal species revealed as producer of novel bioactive compounds through whole genome sequencing and comparative genomics.</title>
        <authorList>
            <person name="Vignolle G.A."/>
            <person name="Hochenegger N."/>
            <person name="Mach R.L."/>
            <person name="Mach-Aigner A.R."/>
            <person name="Javad Rahimi M."/>
            <person name="Salim K.A."/>
            <person name="Chan C.M."/>
            <person name="Lim L.B.L."/>
            <person name="Cai F."/>
            <person name="Druzhinina I.S."/>
            <person name="U'Ren J.M."/>
            <person name="Derntl C."/>
        </authorList>
    </citation>
    <scope>NUCLEOTIDE SEQUENCE</scope>
    <source>
        <strain evidence="3">TUCIM 5799</strain>
    </source>
</reference>
<feature type="transmembrane region" description="Helical" evidence="2">
    <location>
        <begin position="344"/>
        <end position="367"/>
    </location>
</feature>
<keyword evidence="2" id="KW-1133">Transmembrane helix</keyword>
<sequence>MIKDTNDTAMRDLRSSRASREFDQRFDGPSGRPSLSFWRRSVPQEPSGATSLLHSPDEGDVSHAPVHGRGISTLSPASARLQGDYEDIWSSPSTLTRNREYLPLPPSLNYSLRDRTRSIIIFTILLVLDSALLPVGLYYGLWYGFGPGNPDYHPLSANTVFSIVTAFIGGTSILELVLRCWRLWKKDSDCRVIGATRWTFDWFHWWFTFSWIAIAVELAVASSPERPLRRLLAMPLATVLYIFGTVLLTIDALHYFAIPAPVRISSIPKGSQLRPGIYPLIEDVCAVNGGGKTEFRVALDRRYAASHIFRAMLRRLGFFWAVGAEACAGVTTALVYGLDDPDVAYTIGWCLPFVWAGFWAWATIVYVQRQLKKERSHWIRELRSMV</sequence>
<evidence type="ECO:0000256" key="1">
    <source>
        <dbReference type="SAM" id="MobiDB-lite"/>
    </source>
</evidence>
<keyword evidence="2" id="KW-0812">Transmembrane</keyword>
<comment type="caution">
    <text evidence="3">The sequence shown here is derived from an EMBL/GenBank/DDBJ whole genome shotgun (WGS) entry which is preliminary data.</text>
</comment>
<dbReference type="OrthoDB" id="4838853at2759"/>
<keyword evidence="2" id="KW-0472">Membrane</keyword>
<dbReference type="AlphaFoldDB" id="A0A9P9WX74"/>
<keyword evidence="4" id="KW-1185">Reference proteome</keyword>
<name>A0A9P9WX74_9PEZI</name>
<dbReference type="EMBL" id="JAFIMR010000002">
    <property type="protein sequence ID" value="KAI1880891.1"/>
    <property type="molecule type" value="Genomic_DNA"/>
</dbReference>
<organism evidence="3 4">
    <name type="scientific">Neoarthrinium moseri</name>
    <dbReference type="NCBI Taxonomy" id="1658444"/>
    <lineage>
        <taxon>Eukaryota</taxon>
        <taxon>Fungi</taxon>
        <taxon>Dikarya</taxon>
        <taxon>Ascomycota</taxon>
        <taxon>Pezizomycotina</taxon>
        <taxon>Sordariomycetes</taxon>
        <taxon>Xylariomycetidae</taxon>
        <taxon>Amphisphaeriales</taxon>
        <taxon>Apiosporaceae</taxon>
        <taxon>Neoarthrinium</taxon>
    </lineage>
</organism>
<accession>A0A9P9WX74</accession>
<evidence type="ECO:0000313" key="4">
    <source>
        <dbReference type="Proteomes" id="UP000829685"/>
    </source>
</evidence>
<dbReference type="PANTHER" id="PTHR42024">
    <property type="entry name" value="AMINO ACID PERMEASE_ SLC12A DOMAIN-CONTAINING PROTEIN"/>
    <property type="match status" value="1"/>
</dbReference>
<dbReference type="PANTHER" id="PTHR42024:SF1">
    <property type="entry name" value="AMINO ACID PERMEASE_ SLC12A DOMAIN-CONTAINING PROTEIN"/>
    <property type="match status" value="1"/>
</dbReference>
<feature type="transmembrane region" description="Helical" evidence="2">
    <location>
        <begin position="119"/>
        <end position="140"/>
    </location>
</feature>
<proteinExistence type="predicted"/>
<feature type="transmembrane region" description="Helical" evidence="2">
    <location>
        <begin position="202"/>
        <end position="221"/>
    </location>
</feature>
<dbReference type="Proteomes" id="UP000829685">
    <property type="component" value="Unassembled WGS sequence"/>
</dbReference>
<feature type="transmembrane region" description="Helical" evidence="2">
    <location>
        <begin position="316"/>
        <end position="338"/>
    </location>
</feature>
<gene>
    <name evidence="3" type="ORF">JX265_001131</name>
</gene>
<evidence type="ECO:0000313" key="3">
    <source>
        <dbReference type="EMBL" id="KAI1880891.1"/>
    </source>
</evidence>
<feature type="transmembrane region" description="Helical" evidence="2">
    <location>
        <begin position="160"/>
        <end position="181"/>
    </location>
</feature>
<feature type="transmembrane region" description="Helical" evidence="2">
    <location>
        <begin position="233"/>
        <end position="257"/>
    </location>
</feature>
<evidence type="ECO:0000256" key="2">
    <source>
        <dbReference type="SAM" id="Phobius"/>
    </source>
</evidence>
<feature type="compositionally biased region" description="Basic and acidic residues" evidence="1">
    <location>
        <begin position="1"/>
        <end position="26"/>
    </location>
</feature>
<protein>
    <submittedName>
        <fullName evidence="3">Uncharacterized protein</fullName>
    </submittedName>
</protein>
<feature type="region of interest" description="Disordered" evidence="1">
    <location>
        <begin position="1"/>
        <end position="68"/>
    </location>
</feature>